<gene>
    <name evidence="2" type="ORF">ABIA69_002596</name>
</gene>
<sequence>MKIHSGTLYWPTTIHNELSIIKNPIAPFYEVIIIGGGIAGFLAAHACLEAGLKVALIEKNDIAKGSTVANTGILHFSNDMMLHELIDQIGEKDAVRFYRMCYEAIQHIETITNTLPDQADFQRRQSICFASKTRDASKLLREFNALHTHGFPCEYWNDIIIKERLGFEKEGALVTFNDAEINPVKFVQALAEQCQQRGLHIFTNIMVNVLEDIHDSTILHTINGQFTTRHLIFATGYQHLPYGQLKGSDFKRSYTIVTNSIDNFKPWYEHSLIWETKRPYLYMRTTPDNRIIIGGLDEDKAKVPKSEEKLEKQSNKLLASLHELFPHYNVKIDYSYCATFGDSIDCLPFIGEHPDHPRYYYLLGYGGNGTVYSMIGANIITDLLKGVPNDDARIVTLARKNGIK</sequence>
<comment type="caution">
    <text evidence="2">The sequence shown here is derived from an EMBL/GenBank/DDBJ whole genome shotgun (WGS) entry which is preliminary data.</text>
</comment>
<protein>
    <submittedName>
        <fullName evidence="2">Glycine/D-amino acid oxidase-like deaminating enzyme</fullName>
    </submittedName>
</protein>
<dbReference type="Proteomes" id="UP001549363">
    <property type="component" value="Unassembled WGS sequence"/>
</dbReference>
<dbReference type="PANTHER" id="PTHR13847">
    <property type="entry name" value="SARCOSINE DEHYDROGENASE-RELATED"/>
    <property type="match status" value="1"/>
</dbReference>
<accession>A0ABV2PKG1</accession>
<dbReference type="Gene3D" id="3.30.9.10">
    <property type="entry name" value="D-Amino Acid Oxidase, subunit A, domain 2"/>
    <property type="match status" value="1"/>
</dbReference>
<dbReference type="Pfam" id="PF01266">
    <property type="entry name" value="DAO"/>
    <property type="match status" value="1"/>
</dbReference>
<dbReference type="InterPro" id="IPR036188">
    <property type="entry name" value="FAD/NAD-bd_sf"/>
</dbReference>
<dbReference type="Gene3D" id="3.50.50.60">
    <property type="entry name" value="FAD/NAD(P)-binding domain"/>
    <property type="match status" value="1"/>
</dbReference>
<evidence type="ECO:0000313" key="3">
    <source>
        <dbReference type="Proteomes" id="UP001549363"/>
    </source>
</evidence>
<keyword evidence="3" id="KW-1185">Reference proteome</keyword>
<organism evidence="2 3">
    <name type="scientific">Lysinibacillus parviboronicapiens</name>
    <dbReference type="NCBI Taxonomy" id="436516"/>
    <lineage>
        <taxon>Bacteria</taxon>
        <taxon>Bacillati</taxon>
        <taxon>Bacillota</taxon>
        <taxon>Bacilli</taxon>
        <taxon>Bacillales</taxon>
        <taxon>Bacillaceae</taxon>
        <taxon>Lysinibacillus</taxon>
    </lineage>
</organism>
<evidence type="ECO:0000259" key="1">
    <source>
        <dbReference type="Pfam" id="PF01266"/>
    </source>
</evidence>
<dbReference type="SUPFAM" id="SSF51905">
    <property type="entry name" value="FAD/NAD(P)-binding domain"/>
    <property type="match status" value="1"/>
</dbReference>
<dbReference type="InterPro" id="IPR006076">
    <property type="entry name" value="FAD-dep_OxRdtase"/>
</dbReference>
<name>A0ABV2PKG1_9BACI</name>
<reference evidence="2 3" key="1">
    <citation type="submission" date="2024-06" db="EMBL/GenBank/DDBJ databases">
        <title>Sorghum-associated microbial communities from plants grown in Nebraska, USA.</title>
        <authorList>
            <person name="Schachtman D."/>
        </authorList>
    </citation>
    <scope>NUCLEOTIDE SEQUENCE [LARGE SCALE GENOMIC DNA]</scope>
    <source>
        <strain evidence="2 3">736</strain>
    </source>
</reference>
<evidence type="ECO:0000313" key="2">
    <source>
        <dbReference type="EMBL" id="MET4561428.1"/>
    </source>
</evidence>
<proteinExistence type="predicted"/>
<feature type="domain" description="FAD dependent oxidoreductase" evidence="1">
    <location>
        <begin position="31"/>
        <end position="383"/>
    </location>
</feature>
<dbReference type="PANTHER" id="PTHR13847:SF201">
    <property type="entry name" value="PUTATIBE OXIDOREDUCTASE"/>
    <property type="match status" value="1"/>
</dbReference>
<dbReference type="RefSeq" id="WP_354472015.1">
    <property type="nucleotide sequence ID" value="NZ_JBEPSB010000011.1"/>
</dbReference>
<dbReference type="EMBL" id="JBEPSB010000011">
    <property type="protein sequence ID" value="MET4561428.1"/>
    <property type="molecule type" value="Genomic_DNA"/>
</dbReference>